<comment type="caution">
    <text evidence="4">The sequence shown here is derived from an EMBL/GenBank/DDBJ whole genome shotgun (WGS) entry which is preliminary data.</text>
</comment>
<evidence type="ECO:0000313" key="4">
    <source>
        <dbReference type="EMBL" id="GAA0333935.1"/>
    </source>
</evidence>
<keyword evidence="3" id="KW-0472">Membrane</keyword>
<gene>
    <name evidence="4" type="ORF">GCM10008967_25870</name>
</gene>
<protein>
    <recommendedName>
        <fullName evidence="6">Prepilin-type N-terminal cleavage/methylation domain-containing protein</fullName>
    </recommendedName>
</protein>
<evidence type="ECO:0000256" key="1">
    <source>
        <dbReference type="ARBA" id="ARBA00004241"/>
    </source>
</evidence>
<dbReference type="NCBIfam" id="TIGR02532">
    <property type="entry name" value="IV_pilin_GFxxxE"/>
    <property type="match status" value="1"/>
</dbReference>
<dbReference type="Pfam" id="PF07963">
    <property type="entry name" value="N_methyl"/>
    <property type="match status" value="1"/>
</dbReference>
<keyword evidence="5" id="KW-1185">Reference proteome</keyword>
<proteinExistence type="predicted"/>
<name>A0ABN0WDP0_9BACI</name>
<dbReference type="Proteomes" id="UP001500782">
    <property type="component" value="Unassembled WGS sequence"/>
</dbReference>
<comment type="subcellular location">
    <subcellularLocation>
        <location evidence="1">Cell surface</location>
    </subcellularLocation>
</comment>
<keyword evidence="3" id="KW-0812">Transmembrane</keyword>
<dbReference type="PROSITE" id="PS00409">
    <property type="entry name" value="PROKAR_NTER_METHYL"/>
    <property type="match status" value="1"/>
</dbReference>
<dbReference type="RefSeq" id="WP_343799691.1">
    <property type="nucleotide sequence ID" value="NZ_BAAADJ010000023.1"/>
</dbReference>
<dbReference type="Gene3D" id="3.30.700.10">
    <property type="entry name" value="Glycoprotein, Type 4 Pilin"/>
    <property type="match status" value="1"/>
</dbReference>
<evidence type="ECO:0000256" key="3">
    <source>
        <dbReference type="SAM" id="Phobius"/>
    </source>
</evidence>
<feature type="transmembrane region" description="Helical" evidence="3">
    <location>
        <begin position="20"/>
        <end position="41"/>
    </location>
</feature>
<sequence length="170" mass="18514">MQRIKQAWKNEKGLTLVELLAVVVILGIIAAIAVPSIGGIIENSKRDAHIANAQQMISSAKLVAASEISSRGDGEYYVSLTYLVEQGYLDTFENPFDDNAYDTISTGATEIIDIVAGDTAPTTGSFVFIDKDANKFSYKVTLDADTGNEDYDIDDRTEDQLTRESAFSTE</sequence>
<accession>A0ABN0WDP0</accession>
<dbReference type="EMBL" id="BAAADJ010000023">
    <property type="protein sequence ID" value="GAA0333935.1"/>
    <property type="molecule type" value="Genomic_DNA"/>
</dbReference>
<keyword evidence="2" id="KW-0178">Competence</keyword>
<dbReference type="SUPFAM" id="SSF54523">
    <property type="entry name" value="Pili subunits"/>
    <property type="match status" value="1"/>
</dbReference>
<dbReference type="InterPro" id="IPR045584">
    <property type="entry name" value="Pilin-like"/>
</dbReference>
<evidence type="ECO:0000256" key="2">
    <source>
        <dbReference type="ARBA" id="ARBA00023287"/>
    </source>
</evidence>
<evidence type="ECO:0008006" key="6">
    <source>
        <dbReference type="Google" id="ProtNLM"/>
    </source>
</evidence>
<evidence type="ECO:0000313" key="5">
    <source>
        <dbReference type="Proteomes" id="UP001500782"/>
    </source>
</evidence>
<organism evidence="4 5">
    <name type="scientific">Bacillus carboniphilus</name>
    <dbReference type="NCBI Taxonomy" id="86663"/>
    <lineage>
        <taxon>Bacteria</taxon>
        <taxon>Bacillati</taxon>
        <taxon>Bacillota</taxon>
        <taxon>Bacilli</taxon>
        <taxon>Bacillales</taxon>
        <taxon>Bacillaceae</taxon>
        <taxon>Bacillus</taxon>
    </lineage>
</organism>
<dbReference type="InterPro" id="IPR012902">
    <property type="entry name" value="N_methyl_site"/>
</dbReference>
<keyword evidence="3" id="KW-1133">Transmembrane helix</keyword>
<reference evidence="4 5" key="1">
    <citation type="journal article" date="2019" name="Int. J. Syst. Evol. Microbiol.">
        <title>The Global Catalogue of Microorganisms (GCM) 10K type strain sequencing project: providing services to taxonomists for standard genome sequencing and annotation.</title>
        <authorList>
            <consortium name="The Broad Institute Genomics Platform"/>
            <consortium name="The Broad Institute Genome Sequencing Center for Infectious Disease"/>
            <person name="Wu L."/>
            <person name="Ma J."/>
        </authorList>
    </citation>
    <scope>NUCLEOTIDE SEQUENCE [LARGE SCALE GENOMIC DNA]</scope>
    <source>
        <strain evidence="4 5">JCM 9731</strain>
    </source>
</reference>